<dbReference type="PANTHER" id="PTHR45527">
    <property type="entry name" value="NONRIBOSOMAL PEPTIDE SYNTHETASE"/>
    <property type="match status" value="1"/>
</dbReference>
<dbReference type="Pfam" id="PF00501">
    <property type="entry name" value="AMP-binding"/>
    <property type="match status" value="1"/>
</dbReference>
<dbReference type="EMBL" id="JAPQKH010000002">
    <property type="protein sequence ID" value="KAJ5113096.1"/>
    <property type="molecule type" value="Genomic_DNA"/>
</dbReference>
<feature type="domain" description="AMP-dependent synthetase/ligase" evidence="5">
    <location>
        <begin position="233"/>
        <end position="632"/>
    </location>
</feature>
<dbReference type="InterPro" id="IPR025110">
    <property type="entry name" value="AMP-bd_C"/>
</dbReference>
<dbReference type="Proteomes" id="UP001149165">
    <property type="component" value="Unassembled WGS sequence"/>
</dbReference>
<evidence type="ECO:0000256" key="4">
    <source>
        <dbReference type="SAM" id="MobiDB-lite"/>
    </source>
</evidence>
<dbReference type="GO" id="GO:0005737">
    <property type="term" value="C:cytoplasm"/>
    <property type="evidence" value="ECO:0007669"/>
    <property type="project" value="TreeGrafter"/>
</dbReference>
<feature type="domain" description="AMP-binding enzyme C-terminal" evidence="7">
    <location>
        <begin position="700"/>
        <end position="778"/>
    </location>
</feature>
<dbReference type="GO" id="GO:0043041">
    <property type="term" value="P:amino acid activation for nonribosomal peptide biosynthetic process"/>
    <property type="evidence" value="ECO:0007669"/>
    <property type="project" value="TreeGrafter"/>
</dbReference>
<dbReference type="InterPro" id="IPR020845">
    <property type="entry name" value="AMP-binding_CS"/>
</dbReference>
<evidence type="ECO:0000259" key="6">
    <source>
        <dbReference type="Pfam" id="PF00668"/>
    </source>
</evidence>
<dbReference type="Pfam" id="PF00668">
    <property type="entry name" value="Condensation"/>
    <property type="match status" value="1"/>
</dbReference>
<keyword evidence="9" id="KW-1185">Reference proteome</keyword>
<dbReference type="SUPFAM" id="SSF52777">
    <property type="entry name" value="CoA-dependent acyltransferases"/>
    <property type="match status" value="2"/>
</dbReference>
<dbReference type="InterPro" id="IPR042099">
    <property type="entry name" value="ANL_N_sf"/>
</dbReference>
<dbReference type="PROSITE" id="PS00455">
    <property type="entry name" value="AMP_BINDING"/>
    <property type="match status" value="1"/>
</dbReference>
<dbReference type="Pfam" id="PF13193">
    <property type="entry name" value="AMP-binding_C"/>
    <property type="match status" value="1"/>
</dbReference>
<dbReference type="InterPro" id="IPR023213">
    <property type="entry name" value="CAT-like_dom_sf"/>
</dbReference>
<organism evidence="8 9">
    <name type="scientific">Penicillium angulare</name>
    <dbReference type="NCBI Taxonomy" id="116970"/>
    <lineage>
        <taxon>Eukaryota</taxon>
        <taxon>Fungi</taxon>
        <taxon>Dikarya</taxon>
        <taxon>Ascomycota</taxon>
        <taxon>Pezizomycotina</taxon>
        <taxon>Eurotiomycetes</taxon>
        <taxon>Eurotiomycetidae</taxon>
        <taxon>Eurotiales</taxon>
        <taxon>Aspergillaceae</taxon>
        <taxon>Penicillium</taxon>
    </lineage>
</organism>
<gene>
    <name evidence="8" type="ORF">N7456_001630</name>
</gene>
<evidence type="ECO:0000313" key="9">
    <source>
        <dbReference type="Proteomes" id="UP001149165"/>
    </source>
</evidence>
<evidence type="ECO:0000256" key="3">
    <source>
        <dbReference type="ARBA" id="ARBA00022598"/>
    </source>
</evidence>
<dbReference type="InterPro" id="IPR000873">
    <property type="entry name" value="AMP-dep_synth/lig_dom"/>
</dbReference>
<name>A0A9W9G6L7_9EURO</name>
<evidence type="ECO:0000256" key="1">
    <source>
        <dbReference type="ARBA" id="ARBA00022450"/>
    </source>
</evidence>
<evidence type="ECO:0000259" key="7">
    <source>
        <dbReference type="Pfam" id="PF13193"/>
    </source>
</evidence>
<dbReference type="GO" id="GO:0031177">
    <property type="term" value="F:phosphopantetheine binding"/>
    <property type="evidence" value="ECO:0007669"/>
    <property type="project" value="TreeGrafter"/>
</dbReference>
<dbReference type="Gene3D" id="3.30.559.10">
    <property type="entry name" value="Chloramphenicol acetyltransferase-like domain"/>
    <property type="match status" value="1"/>
</dbReference>
<keyword evidence="3" id="KW-0436">Ligase</keyword>
<keyword evidence="2" id="KW-0597">Phosphoprotein</keyword>
<keyword evidence="1" id="KW-0596">Phosphopantetheine</keyword>
<dbReference type="GO" id="GO:0016874">
    <property type="term" value="F:ligase activity"/>
    <property type="evidence" value="ECO:0007669"/>
    <property type="project" value="UniProtKB-KW"/>
</dbReference>
<dbReference type="InterPro" id="IPR045851">
    <property type="entry name" value="AMP-bd_C_sf"/>
</dbReference>
<evidence type="ECO:0000256" key="2">
    <source>
        <dbReference type="ARBA" id="ARBA00022553"/>
    </source>
</evidence>
<feature type="domain" description="Condensation" evidence="6">
    <location>
        <begin position="1013"/>
        <end position="1142"/>
    </location>
</feature>
<reference evidence="8" key="1">
    <citation type="submission" date="2022-11" db="EMBL/GenBank/DDBJ databases">
        <authorList>
            <person name="Petersen C."/>
        </authorList>
    </citation>
    <scope>NUCLEOTIDE SEQUENCE</scope>
    <source>
        <strain evidence="8">IBT 30069</strain>
    </source>
</reference>
<dbReference type="InterPro" id="IPR006162">
    <property type="entry name" value="Ppantetheine_attach_site"/>
</dbReference>
<dbReference type="PANTHER" id="PTHR45527:SF1">
    <property type="entry name" value="FATTY ACID SYNTHASE"/>
    <property type="match status" value="1"/>
</dbReference>
<protein>
    <submittedName>
        <fullName evidence="8">NRPS-like enzyme</fullName>
    </submittedName>
</protein>
<proteinExistence type="predicted"/>
<dbReference type="Gene3D" id="3.30.559.30">
    <property type="entry name" value="Nonribosomal peptide synthetase, condensation domain"/>
    <property type="match status" value="1"/>
</dbReference>
<comment type="caution">
    <text evidence="8">The sequence shown here is derived from an EMBL/GenBank/DDBJ whole genome shotgun (WGS) entry which is preliminary data.</text>
</comment>
<dbReference type="OrthoDB" id="416786at2759"/>
<reference evidence="8" key="2">
    <citation type="journal article" date="2023" name="IMA Fungus">
        <title>Comparative genomic study of the Penicillium genus elucidates a diverse pangenome and 15 lateral gene transfer events.</title>
        <authorList>
            <person name="Petersen C."/>
            <person name="Sorensen T."/>
            <person name="Nielsen M.R."/>
            <person name="Sondergaard T.E."/>
            <person name="Sorensen J.L."/>
            <person name="Fitzpatrick D.A."/>
            <person name="Frisvad J.C."/>
            <person name="Nielsen K.L."/>
        </authorList>
    </citation>
    <scope>NUCLEOTIDE SEQUENCE</scope>
    <source>
        <strain evidence="8">IBT 30069</strain>
    </source>
</reference>
<evidence type="ECO:0000313" key="8">
    <source>
        <dbReference type="EMBL" id="KAJ5113096.1"/>
    </source>
</evidence>
<dbReference type="Gene3D" id="3.40.50.12780">
    <property type="entry name" value="N-terminal domain of ligase-like"/>
    <property type="match status" value="1"/>
</dbReference>
<dbReference type="Gene3D" id="3.30.300.30">
    <property type="match status" value="1"/>
</dbReference>
<dbReference type="PROSITE" id="PS00012">
    <property type="entry name" value="PHOSPHOPANTETHEINE"/>
    <property type="match status" value="1"/>
</dbReference>
<accession>A0A9W9G6L7</accession>
<sequence length="1459" mass="158834">MGSVLPEQVQATSIQDLPVSKLPCFNVNASKPDNNLKWAHTSTVHNVPLHSSIDSEALLRRYARFVGDIAGSDQVAFLADAPEIGHVLLQAVIPVPGPSGKTSEPQVQFVANATPQDEADFKIIITTSHVIGAAKEGPSVLSVVYTQPDMADITLTIRSDHAGSYATRHLAELAATYLTSATSEQIMAGAGLEPSRVNFEPYLDGSSPYSLPVANGVKKNHGYQRPRLLHGAFEEHARHHPDNIAFDYLCREPTATSTPSRQPGNHRRDLTYGEVNTLANFLASELGLLLQVLEDQWRPALGDQYAFPLFMSPSPDLFLTKLAVLKSGHAFSSLPADAPPERIRAIVEDLGSPVVLGSGPVPWQGIRGDQEEIDHLVKEIKWIDITNPDSWRKDLIIPDSVESSRVGVRVPSETDLCYLFYTSGSTGKPKGVLGSHRSAQVTVEATLAGPLSHLPAGPRLRWLNLSAPSFDPVIIDTFAPLFLGGVLCIAERDLLLTDIEGCARELGATASYAVASLALLMRPENMPALKTLIVGGEAVNGRVIEKFAAVEGSPDDDRRLVNAYGPTETTIFCTAESCTQPTRSSVIGGALDCAFLLVADADALSLGELREMPLGLEGELIVGGPQVALGYLNRPDATEGAFLSVDKFPQLGLPSGTMLYRTGDKTRVVWDANGRRSIDFIGRISSEQVKLNGRRVELSEIENVLTSAEGVATAAVVVIKPPEGGRAEIKAFLTTWTDADPQVVEENCRSQGHKLLPDWMCPGTYTVMEKLPWTLSGKIDRKTLLQIATGDASKTAPVAKAPSPTPAKPLQAKEETKSLPLDSASIVNRGLVSAIGERVADSPSSTSLLSIGLDSLRAIMLLQAIRGDGIDGLALHQVLTLKTIDDLVGLVDTKNPASQSSGQDAIVDAPLQPEALDDEMIDDVDVSAISPDDEEALYELGTATRLRHFSHHCMDQCLSYLGLEPADVERVLPPTSTQTRIIYLNTLPEHVDPTLTFHQPQVEHFLYDLPLDKLEPTRFRNAVYSVLKRHDAFRTLFSEVKHSIAPFAMCILNKNSKHATIPTVDVVCNYDSSENSLWKNTLVSAQRTAETSMTPNKPGVTVTWVRSPDNTHYVMVLTLFHGIYDGVSLAHLCEEFAAEYAQPGKLSGIASWTGDGSRLPLLSMRETIGLTYNSTDEMETMFYWMRNAAGSGLFTLGSSTPIADGSRALTLPGQTETYLRGCTLSSKLTMDQLADGSVSILGTSMLAVVQAAWISVLAQTREKGSGKDKLDVRFGSVLHGRQTQDLFRCLAPLLQTIPFRMDVNVDGKTKNLTNREICQSLTEQSAQSAPYTDIPCPSLDMYRTGERLMDTSVNLQAYRPAHSQDGGVPRELPGWSRDHNLLIPYKEVDIGMPIMIEVWPAHTIDGPDWSRPMTFKTTYHLGKEKFPYVNEEYMAGVMGAFDEALVRIMEKPDDEFYVA</sequence>
<dbReference type="GO" id="GO:0044550">
    <property type="term" value="P:secondary metabolite biosynthetic process"/>
    <property type="evidence" value="ECO:0007669"/>
    <property type="project" value="TreeGrafter"/>
</dbReference>
<feature type="region of interest" description="Disordered" evidence="4">
    <location>
        <begin position="795"/>
        <end position="816"/>
    </location>
</feature>
<dbReference type="InterPro" id="IPR001242">
    <property type="entry name" value="Condensation_dom"/>
</dbReference>
<evidence type="ECO:0000259" key="5">
    <source>
        <dbReference type="Pfam" id="PF00501"/>
    </source>
</evidence>
<dbReference type="SUPFAM" id="SSF56801">
    <property type="entry name" value="Acetyl-CoA synthetase-like"/>
    <property type="match status" value="1"/>
</dbReference>